<organism evidence="2 3">
    <name type="scientific">Bacteriovorax stolpii</name>
    <name type="common">Bdellovibrio stolpii</name>
    <dbReference type="NCBI Taxonomy" id="960"/>
    <lineage>
        <taxon>Bacteria</taxon>
        <taxon>Pseudomonadati</taxon>
        <taxon>Bdellovibrionota</taxon>
        <taxon>Bacteriovoracia</taxon>
        <taxon>Bacteriovoracales</taxon>
        <taxon>Bacteriovoracaceae</taxon>
        <taxon>Bacteriovorax</taxon>
    </lineage>
</organism>
<evidence type="ECO:0000313" key="3">
    <source>
        <dbReference type="Proteomes" id="UP000235584"/>
    </source>
</evidence>
<dbReference type="RefSeq" id="WP_102244417.1">
    <property type="nucleotide sequence ID" value="NZ_CP030035.1"/>
</dbReference>
<keyword evidence="1" id="KW-0560">Oxidoreductase</keyword>
<gene>
    <name evidence="2" type="ORF">C0V70_13650</name>
</gene>
<proteinExistence type="predicted"/>
<dbReference type="PANTHER" id="PTHR43539">
    <property type="entry name" value="FLAVIN-BINDING MONOOXYGENASE-LIKE PROTEIN (AFU_ORTHOLOGUE AFUA_4G09220)"/>
    <property type="match status" value="1"/>
</dbReference>
<dbReference type="GO" id="GO:0004497">
    <property type="term" value="F:monooxygenase activity"/>
    <property type="evidence" value="ECO:0007669"/>
    <property type="project" value="TreeGrafter"/>
</dbReference>
<sequence length="344" mass="39549">MELMTKRQVIIIGAGPSGLALGYHLQQAGIDYLILEQNDAAGSSWNAMPEHLSLITQWHSNNLINEDLCLFERSKNHSAKEFSVYLRNFARHHALSISYRVKVRKVSREKQFFYIETDMAIYRSAVVVDCRGYFNFPYTPSFPVVGSPPLMLHFKDYHNTRDVEGRKNILIVGKRLSAGQLVRELSAVKKHKLFLATRSPIKYSSRPFIYNFFLRHLGILEKIIKKMKINIKAEIDVPMEFSAKSIVEREVQVRGEIERIENHDVFFSDGNKEEIDAIIFATGFHPPAEELENDFESKSTPGLYYLGRSGQRSFTSRFIRGIREDAPELCKLIAEKLSLSIKDQ</sequence>
<dbReference type="InterPro" id="IPR050982">
    <property type="entry name" value="Auxin_biosynth/cation_transpt"/>
</dbReference>
<reference evidence="2 3" key="1">
    <citation type="submission" date="2018-01" db="EMBL/GenBank/DDBJ databases">
        <title>Complete genome sequence of Bacteriovorax stolpii DSM12778.</title>
        <authorList>
            <person name="Tang B."/>
            <person name="Chang J."/>
        </authorList>
    </citation>
    <scope>NUCLEOTIDE SEQUENCE [LARGE SCALE GENOMIC DNA]</scope>
    <source>
        <strain evidence="2 3">DSM 12778</strain>
    </source>
</reference>
<dbReference type="PRINTS" id="PR00411">
    <property type="entry name" value="PNDRDTASEI"/>
</dbReference>
<dbReference type="PRINTS" id="PR00368">
    <property type="entry name" value="FADPNR"/>
</dbReference>
<dbReference type="AlphaFoldDB" id="A0A2K9NUB9"/>
<evidence type="ECO:0000313" key="2">
    <source>
        <dbReference type="EMBL" id="AUN99126.1"/>
    </source>
</evidence>
<accession>A0A2K9NUB9</accession>
<dbReference type="Proteomes" id="UP000235584">
    <property type="component" value="Chromosome"/>
</dbReference>
<evidence type="ECO:0008006" key="4">
    <source>
        <dbReference type="Google" id="ProtNLM"/>
    </source>
</evidence>
<protein>
    <recommendedName>
        <fullName evidence="4">Monooxygenase</fullName>
    </recommendedName>
</protein>
<dbReference type="Gene3D" id="3.50.50.60">
    <property type="entry name" value="FAD/NAD(P)-binding domain"/>
    <property type="match status" value="1"/>
</dbReference>
<dbReference type="InterPro" id="IPR036188">
    <property type="entry name" value="FAD/NAD-bd_sf"/>
</dbReference>
<keyword evidence="3" id="KW-1185">Reference proteome</keyword>
<dbReference type="OrthoDB" id="9778740at2"/>
<evidence type="ECO:0000256" key="1">
    <source>
        <dbReference type="ARBA" id="ARBA00023002"/>
    </source>
</evidence>
<dbReference type="Pfam" id="PF13738">
    <property type="entry name" value="Pyr_redox_3"/>
    <property type="match status" value="1"/>
</dbReference>
<dbReference type="SUPFAM" id="SSF51905">
    <property type="entry name" value="FAD/NAD(P)-binding domain"/>
    <property type="match status" value="1"/>
</dbReference>
<dbReference type="EMBL" id="CP025704">
    <property type="protein sequence ID" value="AUN99126.1"/>
    <property type="molecule type" value="Genomic_DNA"/>
</dbReference>
<dbReference type="PANTHER" id="PTHR43539:SF78">
    <property type="entry name" value="FLAVIN-CONTAINING MONOOXYGENASE"/>
    <property type="match status" value="1"/>
</dbReference>
<dbReference type="KEGG" id="bsto:C0V70_13650"/>
<dbReference type="GO" id="GO:0050660">
    <property type="term" value="F:flavin adenine dinucleotide binding"/>
    <property type="evidence" value="ECO:0007669"/>
    <property type="project" value="TreeGrafter"/>
</dbReference>
<name>A0A2K9NUB9_BACTC</name>